<name>A0A8S0WSE6_9GAMM</name>
<dbReference type="RefSeq" id="WP_174627415.1">
    <property type="nucleotide sequence ID" value="NZ_CADCXN010000112.1"/>
</dbReference>
<reference evidence="1 2" key="1">
    <citation type="submission" date="2020-02" db="EMBL/GenBank/DDBJ databases">
        <authorList>
            <person name="Hogendoorn C."/>
        </authorList>
    </citation>
    <scope>NUCLEOTIDE SEQUENCE [LARGE SCALE GENOMIC DNA]</scope>
    <source>
        <strain evidence="1">METHB21</strain>
    </source>
</reference>
<keyword evidence="2" id="KW-1185">Reference proteome</keyword>
<sequence length="74" mass="8411">MNSQATTYFQAPPLSTVKRFCQKYPDFPYGGVRDRIFNANKNGLAKSGAIVRNGRKVLINEAKWFAWIEAQNQS</sequence>
<dbReference type="EMBL" id="CADCXN010000112">
    <property type="protein sequence ID" value="CAA9892671.1"/>
    <property type="molecule type" value="Genomic_DNA"/>
</dbReference>
<organism evidence="1 2">
    <name type="scientific">Candidatus Methylobacter favarea</name>
    <dbReference type="NCBI Taxonomy" id="2707345"/>
    <lineage>
        <taxon>Bacteria</taxon>
        <taxon>Pseudomonadati</taxon>
        <taxon>Pseudomonadota</taxon>
        <taxon>Gammaproteobacteria</taxon>
        <taxon>Methylococcales</taxon>
        <taxon>Methylococcaceae</taxon>
        <taxon>Methylobacter</taxon>
    </lineage>
</organism>
<comment type="caution">
    <text evidence="1">The sequence shown here is derived from an EMBL/GenBank/DDBJ whole genome shotgun (WGS) entry which is preliminary data.</text>
</comment>
<evidence type="ECO:0000313" key="1">
    <source>
        <dbReference type="EMBL" id="CAA9892671.1"/>
    </source>
</evidence>
<proteinExistence type="predicted"/>
<gene>
    <name evidence="1" type="ORF">METHB2_790005</name>
</gene>
<accession>A0A8S0WSE6</accession>
<protein>
    <submittedName>
        <fullName evidence="1">Uncharacterized protein</fullName>
    </submittedName>
</protein>
<evidence type="ECO:0000313" key="2">
    <source>
        <dbReference type="Proteomes" id="UP000494216"/>
    </source>
</evidence>
<dbReference type="AlphaFoldDB" id="A0A8S0WSE6"/>
<dbReference type="Proteomes" id="UP000494216">
    <property type="component" value="Unassembled WGS sequence"/>
</dbReference>